<feature type="domain" description="RNA polymerase sigma factor 70 region 4 type 2" evidence="6">
    <location>
        <begin position="111"/>
        <end position="163"/>
    </location>
</feature>
<dbReference type="InterPro" id="IPR014284">
    <property type="entry name" value="RNA_pol_sigma-70_dom"/>
</dbReference>
<dbReference type="InterPro" id="IPR013249">
    <property type="entry name" value="RNA_pol_sigma70_r4_t2"/>
</dbReference>
<dbReference type="InterPro" id="IPR013325">
    <property type="entry name" value="RNA_pol_sigma_r2"/>
</dbReference>
<dbReference type="SUPFAM" id="SSF88659">
    <property type="entry name" value="Sigma3 and sigma4 domains of RNA polymerase sigma factors"/>
    <property type="match status" value="1"/>
</dbReference>
<evidence type="ECO:0008006" key="9">
    <source>
        <dbReference type="Google" id="ProtNLM"/>
    </source>
</evidence>
<dbReference type="GO" id="GO:0003677">
    <property type="term" value="F:DNA binding"/>
    <property type="evidence" value="ECO:0007669"/>
    <property type="project" value="InterPro"/>
</dbReference>
<dbReference type="InterPro" id="IPR007627">
    <property type="entry name" value="RNA_pol_sigma70_r2"/>
</dbReference>
<dbReference type="Pfam" id="PF04542">
    <property type="entry name" value="Sigma70_r2"/>
    <property type="match status" value="1"/>
</dbReference>
<accession>A0A402ARF3</accession>
<dbReference type="Pfam" id="PF08281">
    <property type="entry name" value="Sigma70_r4_2"/>
    <property type="match status" value="1"/>
</dbReference>
<dbReference type="InterPro" id="IPR036388">
    <property type="entry name" value="WH-like_DNA-bd_sf"/>
</dbReference>
<dbReference type="PANTHER" id="PTHR43133:SF51">
    <property type="entry name" value="RNA POLYMERASE SIGMA FACTOR"/>
    <property type="match status" value="1"/>
</dbReference>
<comment type="caution">
    <text evidence="7">The sequence shown here is derived from an EMBL/GenBank/DDBJ whole genome shotgun (WGS) entry which is preliminary data.</text>
</comment>
<keyword evidence="3" id="KW-0731">Sigma factor</keyword>
<evidence type="ECO:0000259" key="5">
    <source>
        <dbReference type="Pfam" id="PF04542"/>
    </source>
</evidence>
<evidence type="ECO:0000256" key="1">
    <source>
        <dbReference type="ARBA" id="ARBA00010641"/>
    </source>
</evidence>
<dbReference type="Gene3D" id="1.10.10.10">
    <property type="entry name" value="Winged helix-like DNA-binding domain superfamily/Winged helix DNA-binding domain"/>
    <property type="match status" value="1"/>
</dbReference>
<dbReference type="RefSeq" id="WP_126553516.1">
    <property type="nucleotide sequence ID" value="NZ_BIFS01000001.1"/>
</dbReference>
<dbReference type="NCBIfam" id="TIGR02937">
    <property type="entry name" value="sigma70-ECF"/>
    <property type="match status" value="1"/>
</dbReference>
<dbReference type="SUPFAM" id="SSF88946">
    <property type="entry name" value="Sigma2 domain of RNA polymerase sigma factors"/>
    <property type="match status" value="1"/>
</dbReference>
<organism evidence="7 8">
    <name type="scientific">Dictyobacter kobayashii</name>
    <dbReference type="NCBI Taxonomy" id="2014872"/>
    <lineage>
        <taxon>Bacteria</taxon>
        <taxon>Bacillati</taxon>
        <taxon>Chloroflexota</taxon>
        <taxon>Ktedonobacteria</taxon>
        <taxon>Ktedonobacterales</taxon>
        <taxon>Dictyobacteraceae</taxon>
        <taxon>Dictyobacter</taxon>
    </lineage>
</organism>
<dbReference type="AlphaFoldDB" id="A0A402ARF3"/>
<proteinExistence type="inferred from homology"/>
<evidence type="ECO:0000256" key="4">
    <source>
        <dbReference type="ARBA" id="ARBA00023163"/>
    </source>
</evidence>
<dbReference type="GO" id="GO:0016987">
    <property type="term" value="F:sigma factor activity"/>
    <property type="evidence" value="ECO:0007669"/>
    <property type="project" value="UniProtKB-KW"/>
</dbReference>
<dbReference type="InterPro" id="IPR013324">
    <property type="entry name" value="RNA_pol_sigma_r3/r4-like"/>
</dbReference>
<dbReference type="OrthoDB" id="9782703at2"/>
<gene>
    <name evidence="7" type="ORF">KDK_54860</name>
</gene>
<dbReference type="CDD" id="cd06171">
    <property type="entry name" value="Sigma70_r4"/>
    <property type="match status" value="1"/>
</dbReference>
<dbReference type="GO" id="GO:0006352">
    <property type="term" value="P:DNA-templated transcription initiation"/>
    <property type="evidence" value="ECO:0007669"/>
    <property type="project" value="InterPro"/>
</dbReference>
<protein>
    <recommendedName>
        <fullName evidence="9">RNA polymerase sigma factor</fullName>
    </recommendedName>
</protein>
<evidence type="ECO:0000313" key="7">
    <source>
        <dbReference type="EMBL" id="GCE21686.1"/>
    </source>
</evidence>
<comment type="similarity">
    <text evidence="1">Belongs to the sigma-70 factor family. ECF subfamily.</text>
</comment>
<dbReference type="PANTHER" id="PTHR43133">
    <property type="entry name" value="RNA POLYMERASE ECF-TYPE SIGMA FACTO"/>
    <property type="match status" value="1"/>
</dbReference>
<reference evidence="8" key="1">
    <citation type="submission" date="2018-12" db="EMBL/GenBank/DDBJ databases">
        <title>Tengunoibacter tsumagoiensis gen. nov., sp. nov., Dictyobacter kobayashii sp. nov., D. alpinus sp. nov., and D. joshuensis sp. nov. and description of Dictyobacteraceae fam. nov. within the order Ktedonobacterales isolated from Tengu-no-mugimeshi.</title>
        <authorList>
            <person name="Wang C.M."/>
            <person name="Zheng Y."/>
            <person name="Sakai Y."/>
            <person name="Toyoda A."/>
            <person name="Minakuchi Y."/>
            <person name="Abe K."/>
            <person name="Yokota A."/>
            <person name="Yabe S."/>
        </authorList>
    </citation>
    <scope>NUCLEOTIDE SEQUENCE [LARGE SCALE GENOMIC DNA]</scope>
    <source>
        <strain evidence="8">Uno11</strain>
    </source>
</reference>
<keyword evidence="4" id="KW-0804">Transcription</keyword>
<feature type="domain" description="RNA polymerase sigma-70 region 2" evidence="5">
    <location>
        <begin position="13"/>
        <end position="78"/>
    </location>
</feature>
<dbReference type="Proteomes" id="UP000287188">
    <property type="component" value="Unassembled WGS sequence"/>
</dbReference>
<dbReference type="Gene3D" id="1.10.1740.10">
    <property type="match status" value="1"/>
</dbReference>
<dbReference type="EMBL" id="BIFS01000001">
    <property type="protein sequence ID" value="GCE21686.1"/>
    <property type="molecule type" value="Genomic_DNA"/>
</dbReference>
<evidence type="ECO:0000256" key="3">
    <source>
        <dbReference type="ARBA" id="ARBA00023082"/>
    </source>
</evidence>
<dbReference type="InterPro" id="IPR039425">
    <property type="entry name" value="RNA_pol_sigma-70-like"/>
</dbReference>
<evidence type="ECO:0000256" key="2">
    <source>
        <dbReference type="ARBA" id="ARBA00023015"/>
    </source>
</evidence>
<keyword evidence="2" id="KW-0805">Transcription regulation</keyword>
<evidence type="ECO:0000259" key="6">
    <source>
        <dbReference type="Pfam" id="PF08281"/>
    </source>
</evidence>
<name>A0A402ARF3_9CHLR</name>
<keyword evidence="8" id="KW-1185">Reference proteome</keyword>
<evidence type="ECO:0000313" key="8">
    <source>
        <dbReference type="Proteomes" id="UP000287188"/>
    </source>
</evidence>
<sequence>MQQHDQRLRFEQLILPHLDAAYNLARWLTHNDQDAQDMVQEACLRAFRFFQGFRGGDSRVWLLTIVRNTCYTWLQQRRLDEQTTPFDEELHDIESETFNPEVLYLRRIDQQRLREALVALPIEFREVMVLRELEELSYRDISTIVHIPLGTVMSRLARARKQMQRYLAKQTNEEGIR</sequence>